<dbReference type="EMBL" id="JAHUTJ010017867">
    <property type="protein sequence ID" value="MED6271171.1"/>
    <property type="molecule type" value="Genomic_DNA"/>
</dbReference>
<comment type="caution">
    <text evidence="8">The sequence shown here is derived from an EMBL/GenBank/DDBJ whole genome shotgun (WGS) entry which is preliminary data.</text>
</comment>
<evidence type="ECO:0000256" key="2">
    <source>
        <dbReference type="ARBA" id="ARBA00007168"/>
    </source>
</evidence>
<evidence type="ECO:0000256" key="5">
    <source>
        <dbReference type="ARBA" id="ARBA00023136"/>
    </source>
</evidence>
<evidence type="ECO:0000313" key="8">
    <source>
        <dbReference type="EMBL" id="MED6271171.1"/>
    </source>
</evidence>
<dbReference type="Proteomes" id="UP001352852">
    <property type="component" value="Unassembled WGS sequence"/>
</dbReference>
<evidence type="ECO:0000313" key="9">
    <source>
        <dbReference type="Proteomes" id="UP001352852"/>
    </source>
</evidence>
<comment type="subcellular location">
    <subcellularLocation>
        <location evidence="7">Cell membrane</location>
        <topology evidence="7">Multi-pass membrane protein</topology>
    </subcellularLocation>
    <subcellularLocation>
        <location evidence="1">Membrane</location>
        <topology evidence="1">Multi-pass membrane protein</topology>
    </subcellularLocation>
</comment>
<evidence type="ECO:0000256" key="4">
    <source>
        <dbReference type="ARBA" id="ARBA00022989"/>
    </source>
</evidence>
<gene>
    <name evidence="8" type="ORF">CHARACLAT_017484</name>
</gene>
<sequence length="83" mass="9757">MVPQLNFSWVPLLTVIIGSFMITSGFFNVYAMCVDTLFLCFLCDLEVNNGSPTKPYHMDPLLINIFTNKRQILKKCWNRHRHY</sequence>
<organism evidence="8 9">
    <name type="scientific">Characodon lateralis</name>
    <dbReference type="NCBI Taxonomy" id="208331"/>
    <lineage>
        <taxon>Eukaryota</taxon>
        <taxon>Metazoa</taxon>
        <taxon>Chordata</taxon>
        <taxon>Craniata</taxon>
        <taxon>Vertebrata</taxon>
        <taxon>Euteleostomi</taxon>
        <taxon>Actinopterygii</taxon>
        <taxon>Neopterygii</taxon>
        <taxon>Teleostei</taxon>
        <taxon>Neoteleostei</taxon>
        <taxon>Acanthomorphata</taxon>
        <taxon>Ovalentaria</taxon>
        <taxon>Atherinomorphae</taxon>
        <taxon>Cyprinodontiformes</taxon>
        <taxon>Goodeidae</taxon>
        <taxon>Characodon</taxon>
    </lineage>
</organism>
<evidence type="ECO:0000256" key="3">
    <source>
        <dbReference type="ARBA" id="ARBA00022692"/>
    </source>
</evidence>
<keyword evidence="3 7" id="KW-0812">Transmembrane</keyword>
<dbReference type="Pfam" id="PF04515">
    <property type="entry name" value="Choline_transpo"/>
    <property type="match status" value="1"/>
</dbReference>
<comment type="function">
    <text evidence="7">Choline transporter.</text>
</comment>
<reference evidence="8 9" key="1">
    <citation type="submission" date="2021-06" db="EMBL/GenBank/DDBJ databases">
        <authorList>
            <person name="Palmer J.M."/>
        </authorList>
    </citation>
    <scope>NUCLEOTIDE SEQUENCE [LARGE SCALE GENOMIC DNA]</scope>
    <source>
        <strain evidence="8 9">CL_MEX2019</strain>
        <tissue evidence="8">Muscle</tissue>
    </source>
</reference>
<keyword evidence="9" id="KW-1185">Reference proteome</keyword>
<feature type="transmembrane region" description="Helical" evidence="7">
    <location>
        <begin position="12"/>
        <end position="31"/>
    </location>
</feature>
<comment type="similarity">
    <text evidence="2 7">Belongs to the CTL (choline transporter-like) family.</text>
</comment>
<evidence type="ECO:0000256" key="1">
    <source>
        <dbReference type="ARBA" id="ARBA00004141"/>
    </source>
</evidence>
<dbReference type="PANTHER" id="PTHR12385:SF14">
    <property type="entry name" value="CHOLINE TRANSPORTER-LIKE 2"/>
    <property type="match status" value="1"/>
</dbReference>
<evidence type="ECO:0000256" key="6">
    <source>
        <dbReference type="ARBA" id="ARBA00023180"/>
    </source>
</evidence>
<dbReference type="PANTHER" id="PTHR12385">
    <property type="entry name" value="CHOLINE TRANSPORTER-LIKE (SLC FAMILY 44)"/>
    <property type="match status" value="1"/>
</dbReference>
<comment type="caution">
    <text evidence="7">Lacks conserved residue(s) required for the propagation of feature annotation.</text>
</comment>
<evidence type="ECO:0000256" key="7">
    <source>
        <dbReference type="RuleBase" id="RU368066"/>
    </source>
</evidence>
<keyword evidence="6" id="KW-0325">Glycoprotein</keyword>
<keyword evidence="4 7" id="KW-1133">Transmembrane helix</keyword>
<proteinExistence type="inferred from homology"/>
<name>A0ABU7D9Y5_9TELE</name>
<dbReference type="InterPro" id="IPR007603">
    <property type="entry name" value="Choline_transptr-like"/>
</dbReference>
<accession>A0ABU7D9Y5</accession>
<protein>
    <recommendedName>
        <fullName evidence="7">Choline transporter-like protein</fullName>
    </recommendedName>
</protein>
<keyword evidence="5 7" id="KW-0472">Membrane</keyword>